<keyword evidence="2" id="KW-1185">Reference proteome</keyword>
<comment type="caution">
    <text evidence="1">The sequence shown here is derived from an EMBL/GenBank/DDBJ whole genome shotgun (WGS) entry which is preliminary data.</text>
</comment>
<evidence type="ECO:0000313" key="2">
    <source>
        <dbReference type="Proteomes" id="UP001148629"/>
    </source>
</evidence>
<dbReference type="EMBL" id="JANRMS010000860">
    <property type="protein sequence ID" value="KAJ3533536.1"/>
    <property type="molecule type" value="Genomic_DNA"/>
</dbReference>
<name>A0ACC1S745_9HYPO</name>
<evidence type="ECO:0000313" key="1">
    <source>
        <dbReference type="EMBL" id="KAJ3533536.1"/>
    </source>
</evidence>
<gene>
    <name evidence="1" type="ORF">NM208_g7940</name>
</gene>
<organism evidence="1 2">
    <name type="scientific">Fusarium decemcellulare</name>
    <dbReference type="NCBI Taxonomy" id="57161"/>
    <lineage>
        <taxon>Eukaryota</taxon>
        <taxon>Fungi</taxon>
        <taxon>Dikarya</taxon>
        <taxon>Ascomycota</taxon>
        <taxon>Pezizomycotina</taxon>
        <taxon>Sordariomycetes</taxon>
        <taxon>Hypocreomycetidae</taxon>
        <taxon>Hypocreales</taxon>
        <taxon>Nectriaceae</taxon>
        <taxon>Fusarium</taxon>
        <taxon>Fusarium decemcellulare species complex</taxon>
    </lineage>
</organism>
<sequence>MPELQRILDALNDHPVGEQLSDHRDQYLTNWGFTIYRTYYGPSSDENWNTLLATAKKEADEELLTCGDDSIAKKLQPLFRLDARSDASLLDGVGLRGLCKIYKDKIGGAPMPTHETSVFLVADEHVLSQVGQGNFIVKAVDADEPPPEEAFWNEGGKEMYWGWMRMQTRQLLELWGMLEICAAYMCITWAVHNEDLDSIIWAGGDAD</sequence>
<reference evidence="1" key="1">
    <citation type="submission" date="2022-08" db="EMBL/GenBank/DDBJ databases">
        <title>Genome Sequence of Fusarium decemcellulare.</title>
        <authorList>
            <person name="Buettner E."/>
        </authorList>
    </citation>
    <scope>NUCLEOTIDE SEQUENCE</scope>
    <source>
        <strain evidence="1">Babe19</strain>
    </source>
</reference>
<accession>A0ACC1S745</accession>
<protein>
    <submittedName>
        <fullName evidence="1">Uncharacterized protein</fullName>
    </submittedName>
</protein>
<proteinExistence type="predicted"/>
<dbReference type="Proteomes" id="UP001148629">
    <property type="component" value="Unassembled WGS sequence"/>
</dbReference>